<dbReference type="EMBL" id="AAXU02000001">
    <property type="protein sequence ID" value="EAZ82244.1"/>
    <property type="molecule type" value="Genomic_DNA"/>
</dbReference>
<evidence type="ECO:0000313" key="2">
    <source>
        <dbReference type="Proteomes" id="UP000003919"/>
    </source>
</evidence>
<dbReference type="PROSITE" id="PS51257">
    <property type="entry name" value="PROKAR_LIPOPROTEIN"/>
    <property type="match status" value="1"/>
</dbReference>
<gene>
    <name evidence="1" type="ORF">ALPR1_03345</name>
</gene>
<dbReference type="Proteomes" id="UP000003919">
    <property type="component" value="Unassembled WGS sequence"/>
</dbReference>
<name>A3HVS2_9BACT</name>
<proteinExistence type="predicted"/>
<comment type="caution">
    <text evidence="1">The sequence shown here is derived from an EMBL/GenBank/DDBJ whole genome shotgun (WGS) entry which is preliminary data.</text>
</comment>
<keyword evidence="2" id="KW-1185">Reference proteome</keyword>
<dbReference type="AlphaFoldDB" id="A3HVS2"/>
<protein>
    <recommendedName>
        <fullName evidence="3">Lipoprotein</fullName>
    </recommendedName>
</protein>
<organism evidence="1 2">
    <name type="scientific">Algoriphagus machipongonensis</name>
    <dbReference type="NCBI Taxonomy" id="388413"/>
    <lineage>
        <taxon>Bacteria</taxon>
        <taxon>Pseudomonadati</taxon>
        <taxon>Bacteroidota</taxon>
        <taxon>Cytophagia</taxon>
        <taxon>Cytophagales</taxon>
        <taxon>Cyclobacteriaceae</taxon>
        <taxon>Algoriphagus</taxon>
    </lineage>
</organism>
<dbReference type="RefSeq" id="WP_008198365.1">
    <property type="nucleotide sequence ID" value="NZ_CM001023.1"/>
</dbReference>
<dbReference type="HOGENOM" id="CLU_1640227_0_0_10"/>
<reference evidence="1 2" key="1">
    <citation type="journal article" date="2011" name="J. Bacteriol.">
        <title>Complete genome sequence of Algoriphagus sp. PR1, bacterial prey of a colony-forming choanoflagellate.</title>
        <authorList>
            <person name="Alegado R.A."/>
            <person name="Ferriera S."/>
            <person name="Nusbaum C."/>
            <person name="Young S.K."/>
            <person name="Zeng Q."/>
            <person name="Imamovic A."/>
            <person name="Fairclough S.R."/>
            <person name="King N."/>
        </authorList>
    </citation>
    <scope>NUCLEOTIDE SEQUENCE [LARGE SCALE GENOMIC DNA]</scope>
    <source>
        <strain evidence="1 2">PR1</strain>
    </source>
</reference>
<sequence length="161" mass="18083">MKKFMVFFVLTGLIFSCGPSEQKVDKLTGLLDEWKTTSKMIGDLSKDLGDQMYLLETKKEEGQASEAITISVNGESSNCETEYAALKEKVDDLIGVWQENSNEVEDLTTHMSSGKWTTEDDENLERLATEAKKVKANVDLWTIKVNELKTKCDLKTETSNS</sequence>
<accession>A3HVS2</accession>
<dbReference type="OrthoDB" id="825897at2"/>
<evidence type="ECO:0000313" key="1">
    <source>
        <dbReference type="EMBL" id="EAZ82244.1"/>
    </source>
</evidence>
<evidence type="ECO:0008006" key="3">
    <source>
        <dbReference type="Google" id="ProtNLM"/>
    </source>
</evidence>